<gene>
    <name evidence="3" type="ORF">DSCA_06450</name>
</gene>
<proteinExistence type="predicted"/>
<name>A0A5K7YE49_9BACT</name>
<dbReference type="InterPro" id="IPR051690">
    <property type="entry name" value="PseI-like"/>
</dbReference>
<feature type="region of interest" description="Disordered" evidence="1">
    <location>
        <begin position="1"/>
        <end position="25"/>
    </location>
</feature>
<dbReference type="Proteomes" id="UP000427906">
    <property type="component" value="Chromosome"/>
</dbReference>
<dbReference type="InterPro" id="IPR013132">
    <property type="entry name" value="PseI/NeuA/B-like_N"/>
</dbReference>
<organism evidence="3 4">
    <name type="scientific">Desulfosarcina alkanivorans</name>
    <dbReference type="NCBI Taxonomy" id="571177"/>
    <lineage>
        <taxon>Bacteria</taxon>
        <taxon>Pseudomonadati</taxon>
        <taxon>Thermodesulfobacteriota</taxon>
        <taxon>Desulfobacteria</taxon>
        <taxon>Desulfobacterales</taxon>
        <taxon>Desulfosarcinaceae</taxon>
        <taxon>Desulfosarcina</taxon>
    </lineage>
</organism>
<reference evidence="3 4" key="1">
    <citation type="submission" date="2019-11" db="EMBL/GenBank/DDBJ databases">
        <title>Comparative genomics of hydrocarbon-degrading Desulfosarcina strains.</title>
        <authorList>
            <person name="Watanabe M."/>
            <person name="Kojima H."/>
            <person name="Fukui M."/>
        </authorList>
    </citation>
    <scope>NUCLEOTIDE SEQUENCE [LARGE SCALE GENOMIC DNA]</scope>
    <source>
        <strain evidence="3 4">PL12</strain>
    </source>
</reference>
<feature type="domain" description="PseI/NeuA/B-like" evidence="2">
    <location>
        <begin position="62"/>
        <end position="297"/>
    </location>
</feature>
<dbReference type="GO" id="GO:0016051">
    <property type="term" value="P:carbohydrate biosynthetic process"/>
    <property type="evidence" value="ECO:0007669"/>
    <property type="project" value="InterPro"/>
</dbReference>
<evidence type="ECO:0000256" key="1">
    <source>
        <dbReference type="SAM" id="MobiDB-lite"/>
    </source>
</evidence>
<evidence type="ECO:0000313" key="4">
    <source>
        <dbReference type="Proteomes" id="UP000427906"/>
    </source>
</evidence>
<evidence type="ECO:0000313" key="3">
    <source>
        <dbReference type="EMBL" id="BBO66715.1"/>
    </source>
</evidence>
<dbReference type="Gene3D" id="3.20.20.70">
    <property type="entry name" value="Aldolase class I"/>
    <property type="match status" value="1"/>
</dbReference>
<dbReference type="PANTHER" id="PTHR42966">
    <property type="entry name" value="N-ACETYLNEURAMINATE SYNTHASE"/>
    <property type="match status" value="1"/>
</dbReference>
<dbReference type="Pfam" id="PF03102">
    <property type="entry name" value="NeuB"/>
    <property type="match status" value="1"/>
</dbReference>
<accession>A0A5K7YE49</accession>
<dbReference type="GO" id="GO:0047444">
    <property type="term" value="F:N-acylneuraminate-9-phosphate synthase activity"/>
    <property type="evidence" value="ECO:0007669"/>
    <property type="project" value="TreeGrafter"/>
</dbReference>
<dbReference type="SUPFAM" id="SSF51569">
    <property type="entry name" value="Aldolase"/>
    <property type="match status" value="1"/>
</dbReference>
<dbReference type="AlphaFoldDB" id="A0A5K7YE49"/>
<dbReference type="InterPro" id="IPR013785">
    <property type="entry name" value="Aldolase_TIM"/>
</dbReference>
<dbReference type="EMBL" id="AP021874">
    <property type="protein sequence ID" value="BBO66715.1"/>
    <property type="molecule type" value="Genomic_DNA"/>
</dbReference>
<dbReference type="PANTHER" id="PTHR42966:SF3">
    <property type="entry name" value="BLR5971 PROTEIN"/>
    <property type="match status" value="1"/>
</dbReference>
<protein>
    <submittedName>
        <fullName evidence="3">Sialic acid synthase</fullName>
    </submittedName>
</protein>
<sequence>MHSKKTSLGTELPIVPGEPLPSGKRMASLQIGDSRIGRGSPVYVVAEIGINHNGDVNIAKQLIDAAVDAGCNAVKFQKRTPDACVPQKQKMQRRDTPWGRMTYIDYRHRMEFGTRAYTEIDRYCRKKKMAWFASCWDMESLAFMDQFETPCYKVASACLTDDTLLEGMCRKNKPVVLSTGMSTMEQIRRAVNLLDENNLLMVHTTSSYQFNPDEVNLRVIDSFRREFGCPVGYSGHEIGYAPTLAAVAIGAVFVERHITLDRSMWGSDHPISLDPDQLKNMVADIRIIERAMGSGVKQVYDSERIASEKLRNCRVVSG</sequence>
<evidence type="ECO:0000259" key="2">
    <source>
        <dbReference type="Pfam" id="PF03102"/>
    </source>
</evidence>
<keyword evidence="4" id="KW-1185">Reference proteome</keyword>
<dbReference type="KEGG" id="dalk:DSCA_06450"/>